<dbReference type="EMBL" id="JACJQL010000108">
    <property type="protein sequence ID" value="MBD2255597.1"/>
    <property type="molecule type" value="Genomic_DNA"/>
</dbReference>
<sequence length="125" mass="13448">MSLTPIQNEALCLLAAGYSRDEVAGKTGVSKSTINRWVTQPDFKTMLRNAVIQVYDAAIAELVSGSREAAKELKSIITDPDTPKRVKVSAIQVLLTTAAKAKESALEERLEAIETALDGNISSED</sequence>
<dbReference type="Gene3D" id="1.10.10.60">
    <property type="entry name" value="Homeodomain-like"/>
    <property type="match status" value="1"/>
</dbReference>
<gene>
    <name evidence="1" type="ORF">H6G14_30830</name>
</gene>
<protein>
    <submittedName>
        <fullName evidence="1">Helix-turn-helix domain-containing protein</fullName>
    </submittedName>
</protein>
<dbReference type="RefSeq" id="WP_190572609.1">
    <property type="nucleotide sequence ID" value="NZ_JACJQL010000108.1"/>
</dbReference>
<dbReference type="SUPFAM" id="SSF46894">
    <property type="entry name" value="C-terminal effector domain of the bipartite response regulators"/>
    <property type="match status" value="1"/>
</dbReference>
<evidence type="ECO:0000313" key="2">
    <source>
        <dbReference type="Proteomes" id="UP000621307"/>
    </source>
</evidence>
<dbReference type="Proteomes" id="UP000621307">
    <property type="component" value="Unassembled WGS sequence"/>
</dbReference>
<comment type="caution">
    <text evidence="1">The sequence shown here is derived from an EMBL/GenBank/DDBJ whole genome shotgun (WGS) entry which is preliminary data.</text>
</comment>
<reference evidence="1 2" key="1">
    <citation type="journal article" date="2020" name="ISME J.">
        <title>Comparative genomics reveals insights into cyanobacterial evolution and habitat adaptation.</title>
        <authorList>
            <person name="Chen M.Y."/>
            <person name="Teng W.K."/>
            <person name="Zhao L."/>
            <person name="Hu C.X."/>
            <person name="Zhou Y.K."/>
            <person name="Han B.P."/>
            <person name="Song L.R."/>
            <person name="Shu W.S."/>
        </authorList>
    </citation>
    <scope>NUCLEOTIDE SEQUENCE [LARGE SCALE GENOMIC DNA]</scope>
    <source>
        <strain evidence="1 2">FACHB-3921</strain>
    </source>
</reference>
<proteinExistence type="predicted"/>
<keyword evidence="2" id="KW-1185">Reference proteome</keyword>
<organism evidence="1 2">
    <name type="scientific">Nostoc parmelioides FACHB-3921</name>
    <dbReference type="NCBI Taxonomy" id="2692909"/>
    <lineage>
        <taxon>Bacteria</taxon>
        <taxon>Bacillati</taxon>
        <taxon>Cyanobacteriota</taxon>
        <taxon>Cyanophyceae</taxon>
        <taxon>Nostocales</taxon>
        <taxon>Nostocaceae</taxon>
        <taxon>Nostoc</taxon>
    </lineage>
</organism>
<dbReference type="CDD" id="cd00093">
    <property type="entry name" value="HTH_XRE"/>
    <property type="match status" value="1"/>
</dbReference>
<evidence type="ECO:0000313" key="1">
    <source>
        <dbReference type="EMBL" id="MBD2255597.1"/>
    </source>
</evidence>
<name>A0ABR8BN92_9NOSO</name>
<dbReference type="InterPro" id="IPR001387">
    <property type="entry name" value="Cro/C1-type_HTH"/>
</dbReference>
<accession>A0ABR8BN92</accession>
<dbReference type="InterPro" id="IPR016032">
    <property type="entry name" value="Sig_transdc_resp-reg_C-effctor"/>
</dbReference>